<dbReference type="PANTHER" id="PTHR42978">
    <property type="entry name" value="QUORUM-QUENCHING LACTONASE YTNP-RELATED-RELATED"/>
    <property type="match status" value="1"/>
</dbReference>
<dbReference type="CDD" id="cd07720">
    <property type="entry name" value="OPHC2-like_MBL-fold"/>
    <property type="match status" value="1"/>
</dbReference>
<evidence type="ECO:0000259" key="5">
    <source>
        <dbReference type="SMART" id="SM00849"/>
    </source>
</evidence>
<dbReference type="InterPro" id="IPR036866">
    <property type="entry name" value="RibonucZ/Hydroxyglut_hydro"/>
</dbReference>
<dbReference type="InterPro" id="IPR001279">
    <property type="entry name" value="Metallo-B-lactamas"/>
</dbReference>
<feature type="domain" description="Metallo-beta-lactamase" evidence="5">
    <location>
        <begin position="61"/>
        <end position="264"/>
    </location>
</feature>
<reference evidence="6 7" key="1">
    <citation type="submission" date="2018-09" db="EMBL/GenBank/DDBJ databases">
        <title>The complete genome sequence of Neokomagataea tanensis NBRC 106556(T).</title>
        <authorList>
            <person name="Chua K.-O."/>
            <person name="See-Too W.-S."/>
            <person name="Hong K.-W."/>
            <person name="Yin W.-F."/>
            <person name="Chan K.-G."/>
        </authorList>
    </citation>
    <scope>NUCLEOTIDE SEQUENCE [LARGE SCALE GENOMIC DNA]</scope>
    <source>
        <strain evidence="7">AH13 \ NBRC 106556</strain>
    </source>
</reference>
<comment type="similarity">
    <text evidence="1">Belongs to the metallo-beta-lactamase superfamily.</text>
</comment>
<organism evidence="6 7">
    <name type="scientific">Neokomagataea tanensis</name>
    <dbReference type="NCBI Taxonomy" id="661191"/>
    <lineage>
        <taxon>Bacteria</taxon>
        <taxon>Pseudomonadati</taxon>
        <taxon>Pseudomonadota</taxon>
        <taxon>Alphaproteobacteria</taxon>
        <taxon>Acetobacterales</taxon>
        <taxon>Acetobacteraceae</taxon>
        <taxon>Neokomagataea</taxon>
    </lineage>
</organism>
<dbReference type="SUPFAM" id="SSF56281">
    <property type="entry name" value="Metallo-hydrolase/oxidoreductase"/>
    <property type="match status" value="1"/>
</dbReference>
<name>A0A4Y6V9W9_9PROT</name>
<dbReference type="SMART" id="SM00849">
    <property type="entry name" value="Lactamase_B"/>
    <property type="match status" value="1"/>
</dbReference>
<dbReference type="Gene3D" id="3.60.15.10">
    <property type="entry name" value="Ribonuclease Z/Hydroxyacylglutathione hydrolase-like"/>
    <property type="match status" value="1"/>
</dbReference>
<dbReference type="KEGG" id="ntn:D5366_08695"/>
<keyword evidence="7" id="KW-1185">Reference proteome</keyword>
<dbReference type="EMBL" id="CP032485">
    <property type="protein sequence ID" value="QDH25276.1"/>
    <property type="molecule type" value="Genomic_DNA"/>
</dbReference>
<dbReference type="Proteomes" id="UP000317214">
    <property type="component" value="Chromosome"/>
</dbReference>
<evidence type="ECO:0000256" key="4">
    <source>
        <dbReference type="ARBA" id="ARBA00022833"/>
    </source>
</evidence>
<evidence type="ECO:0000256" key="2">
    <source>
        <dbReference type="ARBA" id="ARBA00022723"/>
    </source>
</evidence>
<proteinExistence type="inferred from homology"/>
<dbReference type="GO" id="GO:0016787">
    <property type="term" value="F:hydrolase activity"/>
    <property type="evidence" value="ECO:0007669"/>
    <property type="project" value="UniProtKB-KW"/>
</dbReference>
<dbReference type="InterPro" id="IPR051013">
    <property type="entry name" value="MBL_superfamily_lactonases"/>
</dbReference>
<dbReference type="GO" id="GO:0046872">
    <property type="term" value="F:metal ion binding"/>
    <property type="evidence" value="ECO:0007669"/>
    <property type="project" value="UniProtKB-KW"/>
</dbReference>
<gene>
    <name evidence="6" type="ORF">D5366_08695</name>
</gene>
<evidence type="ECO:0000256" key="1">
    <source>
        <dbReference type="ARBA" id="ARBA00007749"/>
    </source>
</evidence>
<evidence type="ECO:0000256" key="3">
    <source>
        <dbReference type="ARBA" id="ARBA00022801"/>
    </source>
</evidence>
<keyword evidence="3 6" id="KW-0378">Hydrolase</keyword>
<sequence>MLSHNLAPKPSYKRCKVGNYIVTLLSDGHIDGSFDLLSGVTPSEAQSLLEHHGEAPQPRMNINAYIVQTGSRTILIDSGAGGINAWGGFLLKSLTASGIAPSEIDTILLTHAHPDHIGGLAGAAATPTLPNVQQFFIHQDELAFWQNDTIKAGAPDGVRPFFDAAQNVFSAYKEQLVPFTHSDILTGITAIPLPGHTIGHTGYLIADSNEALLIWGDIVHFPHIQIPRPEVTIAFDIDPTEAARTRKTILEKASSENLLVSGMHFNTPTLGKISHNNNKFALHYHDLQE</sequence>
<dbReference type="RefSeq" id="WP_141493126.1">
    <property type="nucleotide sequence ID" value="NZ_CP032485.1"/>
</dbReference>
<evidence type="ECO:0000313" key="7">
    <source>
        <dbReference type="Proteomes" id="UP000317214"/>
    </source>
</evidence>
<dbReference type="OrthoDB" id="9802991at2"/>
<accession>A0A4Y6V9W9</accession>
<dbReference type="AlphaFoldDB" id="A0A4Y6V9W9"/>
<keyword evidence="4" id="KW-0862">Zinc</keyword>
<evidence type="ECO:0000313" key="6">
    <source>
        <dbReference type="EMBL" id="QDH25276.1"/>
    </source>
</evidence>
<dbReference type="Pfam" id="PF00753">
    <property type="entry name" value="Lactamase_B"/>
    <property type="match status" value="1"/>
</dbReference>
<dbReference type="PANTHER" id="PTHR42978:SF6">
    <property type="entry name" value="QUORUM-QUENCHING LACTONASE YTNP-RELATED"/>
    <property type="match status" value="1"/>
</dbReference>
<keyword evidence="2" id="KW-0479">Metal-binding</keyword>
<protein>
    <submittedName>
        <fullName evidence="6">MBL fold metallo-hydrolase</fullName>
    </submittedName>
</protein>